<dbReference type="GO" id="GO:0030245">
    <property type="term" value="P:cellulose catabolic process"/>
    <property type="evidence" value="ECO:0007669"/>
    <property type="project" value="UniProtKB-KW"/>
</dbReference>
<dbReference type="PROSITE" id="PS51173">
    <property type="entry name" value="CBM2"/>
    <property type="match status" value="1"/>
</dbReference>
<keyword evidence="8" id="KW-0732">Signal</keyword>
<comment type="caution">
    <text evidence="11">The sequence shown here is derived from an EMBL/GenBank/DDBJ whole genome shotgun (WGS) entry which is preliminary data.</text>
</comment>
<feature type="chain" id="PRO_5038155174" description="Endoglucanase" evidence="8">
    <location>
        <begin position="34"/>
        <end position="964"/>
    </location>
</feature>
<dbReference type="PROSITE" id="PS00698">
    <property type="entry name" value="GH9_3"/>
    <property type="match status" value="1"/>
</dbReference>
<dbReference type="SUPFAM" id="SSF49384">
    <property type="entry name" value="Carbohydrate-binding domain"/>
    <property type="match status" value="1"/>
</dbReference>
<dbReference type="CDD" id="cd02850">
    <property type="entry name" value="E_set_Cellulase_N"/>
    <property type="match status" value="1"/>
</dbReference>
<dbReference type="SMART" id="SM00060">
    <property type="entry name" value="FN3"/>
    <property type="match status" value="1"/>
</dbReference>
<dbReference type="InterPro" id="IPR006311">
    <property type="entry name" value="TAT_signal"/>
</dbReference>
<protein>
    <recommendedName>
        <fullName evidence="8">Endoglucanase</fullName>
        <ecNumber evidence="8">3.2.1.4</ecNumber>
    </recommendedName>
</protein>
<dbReference type="CDD" id="cd00063">
    <property type="entry name" value="FN3"/>
    <property type="match status" value="1"/>
</dbReference>
<dbReference type="Pfam" id="PF02927">
    <property type="entry name" value="CelD_N"/>
    <property type="match status" value="1"/>
</dbReference>
<dbReference type="Pfam" id="PF00759">
    <property type="entry name" value="Glyco_hydro_9"/>
    <property type="match status" value="1"/>
</dbReference>
<dbReference type="SUPFAM" id="SSF49265">
    <property type="entry name" value="Fibronectin type III"/>
    <property type="match status" value="1"/>
</dbReference>
<evidence type="ECO:0000259" key="9">
    <source>
        <dbReference type="PROSITE" id="PS50853"/>
    </source>
</evidence>
<dbReference type="InterPro" id="IPR018221">
    <property type="entry name" value="Glyco_hydro_9_His_AS"/>
</dbReference>
<keyword evidence="3 6" id="KW-0119">Carbohydrate metabolism</keyword>
<evidence type="ECO:0000256" key="8">
    <source>
        <dbReference type="RuleBase" id="RU361166"/>
    </source>
</evidence>
<dbReference type="InterPro" id="IPR036116">
    <property type="entry name" value="FN3_sf"/>
</dbReference>
<dbReference type="GO" id="GO:0008810">
    <property type="term" value="F:cellulase activity"/>
    <property type="evidence" value="ECO:0007669"/>
    <property type="project" value="UniProtKB-EC"/>
</dbReference>
<dbReference type="PROSITE" id="PS50853">
    <property type="entry name" value="FN3"/>
    <property type="match status" value="1"/>
</dbReference>
<feature type="signal peptide" evidence="8">
    <location>
        <begin position="1"/>
        <end position="33"/>
    </location>
</feature>
<dbReference type="InterPro" id="IPR033126">
    <property type="entry name" value="Glyco_hydro_9_Asp/Glu_AS"/>
</dbReference>
<dbReference type="Gene3D" id="2.60.120.260">
    <property type="entry name" value="Galactose-binding domain-like"/>
    <property type="match status" value="1"/>
</dbReference>
<gene>
    <name evidence="11" type="ORF">GCM10010171_58960</name>
</gene>
<dbReference type="SUPFAM" id="SSF81296">
    <property type="entry name" value="E set domains"/>
    <property type="match status" value="1"/>
</dbReference>
<dbReference type="SMART" id="SM00637">
    <property type="entry name" value="CBD_II"/>
    <property type="match status" value="1"/>
</dbReference>
<dbReference type="InterPro" id="IPR008979">
    <property type="entry name" value="Galactose-bd-like_sf"/>
</dbReference>
<evidence type="ECO:0000256" key="1">
    <source>
        <dbReference type="ARBA" id="ARBA00007072"/>
    </source>
</evidence>
<dbReference type="Proteomes" id="UP000660680">
    <property type="component" value="Unassembled WGS sequence"/>
</dbReference>
<dbReference type="Gene3D" id="2.60.40.290">
    <property type="match status" value="1"/>
</dbReference>
<dbReference type="InterPro" id="IPR001701">
    <property type="entry name" value="Glyco_hydro_9"/>
</dbReference>
<evidence type="ECO:0000259" key="10">
    <source>
        <dbReference type="PROSITE" id="PS51173"/>
    </source>
</evidence>
<dbReference type="EC" id="3.2.1.4" evidence="8"/>
<dbReference type="SUPFAM" id="SSF48208">
    <property type="entry name" value="Six-hairpin glycosidases"/>
    <property type="match status" value="1"/>
</dbReference>
<dbReference type="Pfam" id="PF00553">
    <property type="entry name" value="CBM_2"/>
    <property type="match status" value="1"/>
</dbReference>
<dbReference type="GO" id="GO:0030247">
    <property type="term" value="F:polysaccharide binding"/>
    <property type="evidence" value="ECO:0007669"/>
    <property type="project" value="UniProtKB-UniRule"/>
</dbReference>
<dbReference type="PANTHER" id="PTHR22298">
    <property type="entry name" value="ENDO-1,4-BETA-GLUCANASE"/>
    <property type="match status" value="1"/>
</dbReference>
<evidence type="ECO:0000256" key="3">
    <source>
        <dbReference type="ARBA" id="ARBA00023277"/>
    </source>
</evidence>
<dbReference type="InterPro" id="IPR012291">
    <property type="entry name" value="CBM2_carb-bd_dom_sf"/>
</dbReference>
<keyword evidence="12" id="KW-1185">Reference proteome</keyword>
<dbReference type="Gene3D" id="1.50.10.10">
    <property type="match status" value="1"/>
</dbReference>
<dbReference type="AlphaFoldDB" id="A0A918GRI9"/>
<evidence type="ECO:0000313" key="11">
    <source>
        <dbReference type="EMBL" id="GGS56201.1"/>
    </source>
</evidence>
<organism evidence="11 12">
    <name type="scientific">Actinokineospora fastidiosa</name>
    <dbReference type="NCBI Taxonomy" id="1816"/>
    <lineage>
        <taxon>Bacteria</taxon>
        <taxon>Bacillati</taxon>
        <taxon>Actinomycetota</taxon>
        <taxon>Actinomycetes</taxon>
        <taxon>Pseudonocardiales</taxon>
        <taxon>Pseudonocardiaceae</taxon>
        <taxon>Actinokineospora</taxon>
    </lineage>
</organism>
<dbReference type="InterPro" id="IPR008928">
    <property type="entry name" value="6-hairpin_glycosidase_sf"/>
</dbReference>
<evidence type="ECO:0000256" key="4">
    <source>
        <dbReference type="ARBA" id="ARBA00023295"/>
    </source>
</evidence>
<feature type="active site" evidence="6">
    <location>
        <position position="680"/>
    </location>
</feature>
<dbReference type="InterPro" id="IPR008965">
    <property type="entry name" value="CBM2/CBM3_carb-bd_dom_sf"/>
</dbReference>
<reference evidence="11" key="1">
    <citation type="journal article" date="2014" name="Int. J. Syst. Evol. Microbiol.">
        <title>Complete genome sequence of Corynebacterium casei LMG S-19264T (=DSM 44701T), isolated from a smear-ripened cheese.</title>
        <authorList>
            <consortium name="US DOE Joint Genome Institute (JGI-PGF)"/>
            <person name="Walter F."/>
            <person name="Albersmeier A."/>
            <person name="Kalinowski J."/>
            <person name="Ruckert C."/>
        </authorList>
    </citation>
    <scope>NUCLEOTIDE SEQUENCE</scope>
    <source>
        <strain evidence="11">JCM 3276</strain>
    </source>
</reference>
<proteinExistence type="inferred from homology"/>
<comment type="similarity">
    <text evidence="1 6 8">Belongs to the glycosyl hydrolase 9 (cellulase E) family.</text>
</comment>
<dbReference type="InterPro" id="IPR003961">
    <property type="entry name" value="FN3_dom"/>
</dbReference>
<dbReference type="InterPro" id="IPR004197">
    <property type="entry name" value="Cellulase_Ig-like"/>
</dbReference>
<dbReference type="EMBL" id="BMRB01000008">
    <property type="protein sequence ID" value="GGS56201.1"/>
    <property type="molecule type" value="Genomic_DNA"/>
</dbReference>
<evidence type="ECO:0000256" key="6">
    <source>
        <dbReference type="PROSITE-ProRule" id="PRU10059"/>
    </source>
</evidence>
<dbReference type="InterPro" id="IPR003305">
    <property type="entry name" value="CenC_carb-bd"/>
</dbReference>
<evidence type="ECO:0000256" key="5">
    <source>
        <dbReference type="ARBA" id="ARBA00023326"/>
    </source>
</evidence>
<name>A0A918GRI9_9PSEU</name>
<dbReference type="Pfam" id="PF00041">
    <property type="entry name" value="fn3"/>
    <property type="match status" value="1"/>
</dbReference>
<dbReference type="SUPFAM" id="SSF49785">
    <property type="entry name" value="Galactose-binding domain-like"/>
    <property type="match status" value="1"/>
</dbReference>
<dbReference type="Gene3D" id="2.60.40.10">
    <property type="entry name" value="Immunoglobulins"/>
    <property type="match status" value="2"/>
</dbReference>
<accession>A0A918GRI9</accession>
<evidence type="ECO:0000313" key="12">
    <source>
        <dbReference type="Proteomes" id="UP000660680"/>
    </source>
</evidence>
<dbReference type="InterPro" id="IPR013783">
    <property type="entry name" value="Ig-like_fold"/>
</dbReference>
<evidence type="ECO:0000256" key="7">
    <source>
        <dbReference type="PROSITE-ProRule" id="PRU10060"/>
    </source>
</evidence>
<reference evidence="11" key="2">
    <citation type="submission" date="2020-09" db="EMBL/GenBank/DDBJ databases">
        <authorList>
            <person name="Sun Q."/>
            <person name="Ohkuma M."/>
        </authorList>
    </citation>
    <scope>NUCLEOTIDE SEQUENCE</scope>
    <source>
        <strain evidence="11">JCM 3276</strain>
    </source>
</reference>
<dbReference type="PROSITE" id="PS00592">
    <property type="entry name" value="GH9_2"/>
    <property type="match status" value="1"/>
</dbReference>
<sequence>MVSSQRRRLARIGVAATATLVAGTVVTALPAFADPPYERIVGGEFTGSTPDPFWNGTGTTGRVVDGEFCTEVPGGTVNPWDALVGQNGVPFEAGQSYTLTFDAHATRPQPVGAGAGEGVAPYREIARQTFAVTSVKQTFSFTFTSTLDFPEAGSGQVTFHLGGQAEPNTFCLDNVSLIGGVVPPGGTPEEAPPIKVNQVAYVPSAAKRASVTSDSTTPLAWTLRNAAGQPVATGQTTPRGNDPLAGESVHVIDFSDFETPGAGYTIAVGDDVSKPFDIGVEEIQSLREASLAYFYHNRSGIEIEAQYVGAEHARPAGHIGVAPNQGDTSVPCRPNTGCSYSLDVSGGWYDAGDHGKYVVNGGISAWQLLDLYERTAAFGDLDAYADGSLAIPEQGNGVSDLLDEARWEVEFLLSMQAPAGSVNAGWVHHKMHDDAWTGLPMMPHLDPRARYLAPVSTAATLNMAAVAAQAARVWADIDPEFAARALSAARTAYSTAKNNPVKIADPNDGTGGGSYSDGTVTDEFYWAAAELYATTGEAGYRSDVMASPHYKGAGITTRGFDWGSTAALGDITLTVVDNGLPAADLAAIEGVITDTADAHLAQMATMGYPAPYREGNGEYVWGSNGLIANNGVVIALAHDLTGDDRYRDGVYETLGYLLGRNPVDYSYVTGYGERPVRNVHHRHWANQLDPSTPIAPPGALSGGPNSGLQDPIAARLLPGCAPQKCFVDHIEAYSLNEVTVNWNSAFAWLAGWTAEKAVVDPPAEDTPPTAPGTPVASAVTSTGLTLTWPASTDDKGVAGYEVLRVQGDAIAVVATVSGTTAQLSGLTPNTEYTYAVRAKDTAGQSSPLSPRVTVRTAPVSTAGCKVVYSAHTWNNGFTASVTITNTGSSAWTDWSLGFAFPGDQRVTQGWSATWSQSGKNVTAKNMPWNGALAKGQSVSIGFNGSHSGGNPAPTAFTVNGATCG</sequence>
<keyword evidence="8" id="KW-0136">Cellulose degradation</keyword>
<feature type="domain" description="CBM2" evidence="10">
    <location>
        <begin position="857"/>
        <end position="964"/>
    </location>
</feature>
<dbReference type="RefSeq" id="WP_189213874.1">
    <property type="nucleotide sequence ID" value="NZ_BMRB01000008.1"/>
</dbReference>
<comment type="catalytic activity">
    <reaction evidence="8">
        <text>Endohydrolysis of (1-&gt;4)-beta-D-glucosidic linkages in cellulose, lichenin and cereal beta-D-glucans.</text>
        <dbReference type="EC" id="3.2.1.4"/>
    </reaction>
</comment>
<evidence type="ECO:0000256" key="2">
    <source>
        <dbReference type="ARBA" id="ARBA00022801"/>
    </source>
</evidence>
<feature type="domain" description="Fibronectin type-III" evidence="9">
    <location>
        <begin position="770"/>
        <end position="859"/>
    </location>
</feature>
<dbReference type="PROSITE" id="PS51318">
    <property type="entry name" value="TAT"/>
    <property type="match status" value="1"/>
</dbReference>
<feature type="active site" evidence="7">
    <location>
        <position position="728"/>
    </location>
</feature>
<keyword evidence="5 6" id="KW-0624">Polysaccharide degradation</keyword>
<keyword evidence="4 6" id="KW-0326">Glycosidase</keyword>
<dbReference type="InterPro" id="IPR001919">
    <property type="entry name" value="CBD2"/>
</dbReference>
<dbReference type="InterPro" id="IPR012341">
    <property type="entry name" value="6hp_glycosidase-like_sf"/>
</dbReference>
<feature type="active site" evidence="7">
    <location>
        <position position="737"/>
    </location>
</feature>
<dbReference type="Pfam" id="PF02018">
    <property type="entry name" value="CBM_4_9"/>
    <property type="match status" value="1"/>
</dbReference>
<keyword evidence="2 6" id="KW-0378">Hydrolase</keyword>
<dbReference type="InterPro" id="IPR014756">
    <property type="entry name" value="Ig_E-set"/>
</dbReference>